<dbReference type="Proteomes" id="UP000002748">
    <property type="component" value="Unassembled WGS sequence"/>
</dbReference>
<accession>J4U8Y5</accession>
<dbReference type="PANTHER" id="PTHR41390">
    <property type="entry name" value="CHROMOSOME 7, WHOLE GENOME SHOTGUN SEQUENCE"/>
    <property type="match status" value="1"/>
</dbReference>
<dbReference type="RefSeq" id="XP_014178095.1">
    <property type="nucleotide sequence ID" value="XM_014322620.1"/>
</dbReference>
<dbReference type="PANTHER" id="PTHR41390:SF1">
    <property type="entry name" value="NADH-UBIQUINONE OXIDOREDUCTASE 213 KDA SUBUNIT"/>
    <property type="match status" value="1"/>
</dbReference>
<name>J4U8Y5_TRIAS</name>
<protein>
    <submittedName>
        <fullName evidence="3">Uncharacterized protein</fullName>
    </submittedName>
</protein>
<dbReference type="KEGG" id="tasa:A1Q1_04243"/>
<dbReference type="EMBL" id="ALBS01000266">
    <property type="protein sequence ID" value="EJT47000.1"/>
    <property type="molecule type" value="Genomic_DNA"/>
</dbReference>
<gene>
    <name evidence="3" type="ORF">A1Q1_04243</name>
</gene>
<organism evidence="3 4">
    <name type="scientific">Trichosporon asahii var. asahii (strain ATCC 90039 / CBS 2479 / JCM 2466 / KCTC 7840 / NBRC 103889/ NCYC 2677 / UAMH 7654)</name>
    <name type="common">Yeast</name>
    <dbReference type="NCBI Taxonomy" id="1186058"/>
    <lineage>
        <taxon>Eukaryota</taxon>
        <taxon>Fungi</taxon>
        <taxon>Dikarya</taxon>
        <taxon>Basidiomycota</taxon>
        <taxon>Agaricomycotina</taxon>
        <taxon>Tremellomycetes</taxon>
        <taxon>Trichosporonales</taxon>
        <taxon>Trichosporonaceae</taxon>
        <taxon>Trichosporon</taxon>
    </lineage>
</organism>
<comment type="caution">
    <text evidence="3">The sequence shown here is derived from an EMBL/GenBank/DDBJ whole genome shotgun (WGS) entry which is preliminary data.</text>
</comment>
<evidence type="ECO:0000256" key="2">
    <source>
        <dbReference type="SAM" id="MobiDB-lite"/>
    </source>
</evidence>
<dbReference type="AlphaFoldDB" id="J4U8Y5"/>
<evidence type="ECO:0000313" key="3">
    <source>
        <dbReference type="EMBL" id="EJT47000.1"/>
    </source>
</evidence>
<proteinExistence type="predicted"/>
<dbReference type="GeneID" id="25987756"/>
<dbReference type="HOGENOM" id="CLU_083703_0_0_1"/>
<dbReference type="OrthoDB" id="3366659at2759"/>
<feature type="region of interest" description="Disordered" evidence="2">
    <location>
        <begin position="176"/>
        <end position="196"/>
    </location>
</feature>
<feature type="region of interest" description="Disordered" evidence="2">
    <location>
        <begin position="1"/>
        <end position="28"/>
    </location>
</feature>
<keyword evidence="1" id="KW-0175">Coiled coil</keyword>
<evidence type="ECO:0000313" key="4">
    <source>
        <dbReference type="Proteomes" id="UP000002748"/>
    </source>
</evidence>
<dbReference type="VEuPathDB" id="FungiDB:A1Q1_04243"/>
<feature type="coiled-coil region" evidence="1">
    <location>
        <begin position="245"/>
        <end position="284"/>
    </location>
</feature>
<reference evidence="3 4" key="1">
    <citation type="journal article" date="2012" name="Eukaryot. Cell">
        <title>Draft genome sequence of CBS 2479, the standard type strain of Trichosporon asahii.</title>
        <authorList>
            <person name="Yang R.Y."/>
            <person name="Li H.T."/>
            <person name="Zhu H."/>
            <person name="Zhou G.P."/>
            <person name="Wang M."/>
            <person name="Wang L."/>
        </authorList>
    </citation>
    <scope>NUCLEOTIDE SEQUENCE [LARGE SCALE GENOMIC DNA]</scope>
    <source>
        <strain evidence="4">ATCC 90039 / CBS 2479 / JCM 2466 / KCTC 7840 / NCYC 2677 / UAMH 7654</strain>
    </source>
</reference>
<sequence>MSSSDAAGPSTPTPRQSGAAVQKASPQPEFKVDPGAPLFVAKAVLASGALGVVSGATYGLVKHIDPFPPAVSMGTNFFIGGLAFFGTREYLVSPIIKGLRQQEGYEPTGTLWDVRTQRVLDSAISAGLSGGILSLLLLPAAMTCALLATGGQFAVNEVRVARLKYLARKEGVELQSQGQEEKLTPAGSTQDVWDRPLDLTQSMQQPTKTEEEKGKRMGDSALSSRILEYMAYIIPIKKISDEEYMEQLLKKRDVVNSKISNIELEQYEMFEREQQARAKKAQEKQQAQHA</sequence>
<evidence type="ECO:0000256" key="1">
    <source>
        <dbReference type="SAM" id="Coils"/>
    </source>
</evidence>